<reference evidence="3" key="1">
    <citation type="submission" date="2021-02" db="EMBL/GenBank/DDBJ databases">
        <authorList>
            <person name="Dougan E. K."/>
            <person name="Rhodes N."/>
            <person name="Thang M."/>
            <person name="Chan C."/>
        </authorList>
    </citation>
    <scope>NUCLEOTIDE SEQUENCE</scope>
</reference>
<proteinExistence type="predicted"/>
<evidence type="ECO:0000313" key="4">
    <source>
        <dbReference type="Proteomes" id="UP000626109"/>
    </source>
</evidence>
<dbReference type="EMBL" id="CAJNNV010032291">
    <property type="protein sequence ID" value="CAE8639544.1"/>
    <property type="molecule type" value="Genomic_DNA"/>
</dbReference>
<dbReference type="Proteomes" id="UP000626109">
    <property type="component" value="Unassembled WGS sequence"/>
</dbReference>
<keyword evidence="1" id="KW-0732">Signal</keyword>
<name>A0A813IFX5_POLGL</name>
<feature type="chain" id="PRO_5036222105" evidence="1">
    <location>
        <begin position="27"/>
        <end position="139"/>
    </location>
</feature>
<evidence type="ECO:0000313" key="2">
    <source>
        <dbReference type="EMBL" id="CAE8639544.1"/>
    </source>
</evidence>
<evidence type="ECO:0000313" key="5">
    <source>
        <dbReference type="Proteomes" id="UP000654075"/>
    </source>
</evidence>
<protein>
    <submittedName>
        <fullName evidence="3">Uncharacterized protein</fullName>
    </submittedName>
</protein>
<dbReference type="EMBL" id="CAJNNW010008289">
    <property type="protein sequence ID" value="CAE8649887.1"/>
    <property type="molecule type" value="Genomic_DNA"/>
</dbReference>
<dbReference type="Proteomes" id="UP000654075">
    <property type="component" value="Unassembled WGS sequence"/>
</dbReference>
<accession>A0A813IFX5</accession>
<evidence type="ECO:0000256" key="1">
    <source>
        <dbReference type="SAM" id="SignalP"/>
    </source>
</evidence>
<sequence length="139" mass="15492">MAPKTQRRSTCGVWALRISGMLFALAKLNGPPFSFVGLTARLAEGRRFPVAGAEHSQHGDTDRSGNSDANMAVHECDEYCQWALENCLDESCPIEVAMYLEEKFSLGQPVMEDVMQKLGHTQEEWLEDFVHRTSKSEAG</sequence>
<organism evidence="3 4">
    <name type="scientific">Polarella glacialis</name>
    <name type="common">Dinoflagellate</name>
    <dbReference type="NCBI Taxonomy" id="89957"/>
    <lineage>
        <taxon>Eukaryota</taxon>
        <taxon>Sar</taxon>
        <taxon>Alveolata</taxon>
        <taxon>Dinophyceae</taxon>
        <taxon>Suessiales</taxon>
        <taxon>Suessiaceae</taxon>
        <taxon>Polarella</taxon>
    </lineage>
</organism>
<feature type="signal peptide" evidence="1">
    <location>
        <begin position="1"/>
        <end position="26"/>
    </location>
</feature>
<dbReference type="AlphaFoldDB" id="A0A813IFX5"/>
<comment type="caution">
    <text evidence="3">The sequence shown here is derived from an EMBL/GenBank/DDBJ whole genome shotgun (WGS) entry which is preliminary data.</text>
</comment>
<evidence type="ECO:0000313" key="3">
    <source>
        <dbReference type="EMBL" id="CAE8649887.1"/>
    </source>
</evidence>
<gene>
    <name evidence="2" type="ORF">PGLA1383_LOCUS54574</name>
    <name evidence="3" type="ORF">PGLA2088_LOCUS7821</name>
</gene>
<keyword evidence="5" id="KW-1185">Reference proteome</keyword>